<keyword evidence="2" id="KW-1185">Reference proteome</keyword>
<proteinExistence type="predicted"/>
<dbReference type="Proteomes" id="UP000789920">
    <property type="component" value="Unassembled WGS sequence"/>
</dbReference>
<sequence length="584" mass="67250">MSTISSSPLNRTTNQLGALQSNSSFQNNNSAYQKQQYICCWEGCDQRFNNAKDLIIHLKEIHIKILNIVSPLLFHCKWGDCKSEESTSTENLLNHESQMNQGVAVQNISESVQQQPDSQLELQLNQQNQRIEESKRVACAQTQRLQLDTVPPDSSRQVDTVVPKEIVIIDDDETTVDKPIQVANSVAATQQVTNNRMPVMREFDTRPRQMSQTLHYSHLPETQGHSVPSFNATSNQFPSRVVQVPSQRVQVPNQRVQVPNQRVQIPVQMGANTSQHNSNLRYHSAQQGNNIIRTSQQNYRTSGLPLMQTYQDGNVIRIIQGNEILRQENDILRQENENLKRELRNMMAIQEPQSKLKKENEQLIIELQNLKAKIAAQEAQPRQSDREKFLMVELRKLQTQLMLKESQLKMTEGELVYHKRVTNLITEQIRRSDTKMREYWVEMLREKGRTKHNSEKMTVEKASLKRTREENDMQDSITGAVQKRSKENEESSEEGTSEKSKDTRGIDDDNTNQEKMDAENMDVEPLEKPDSEEYDINIITEAYVCQWNGCKKVFRTKLALKAHIPSEHIAAECLRVHVDKPSVL</sequence>
<gene>
    <name evidence="1" type="ORF">RPERSI_LOCUS6041</name>
</gene>
<evidence type="ECO:0000313" key="2">
    <source>
        <dbReference type="Proteomes" id="UP000789920"/>
    </source>
</evidence>
<reference evidence="1" key="1">
    <citation type="submission" date="2021-06" db="EMBL/GenBank/DDBJ databases">
        <authorList>
            <person name="Kallberg Y."/>
            <person name="Tangrot J."/>
            <person name="Rosling A."/>
        </authorList>
    </citation>
    <scope>NUCLEOTIDE SEQUENCE</scope>
    <source>
        <strain evidence="1">MA461A</strain>
    </source>
</reference>
<accession>A0ACA9MSH2</accession>
<name>A0ACA9MSH2_9GLOM</name>
<evidence type="ECO:0000313" key="1">
    <source>
        <dbReference type="EMBL" id="CAG8604290.1"/>
    </source>
</evidence>
<comment type="caution">
    <text evidence="1">The sequence shown here is derived from an EMBL/GenBank/DDBJ whole genome shotgun (WGS) entry which is preliminary data.</text>
</comment>
<organism evidence="1 2">
    <name type="scientific">Racocetra persica</name>
    <dbReference type="NCBI Taxonomy" id="160502"/>
    <lineage>
        <taxon>Eukaryota</taxon>
        <taxon>Fungi</taxon>
        <taxon>Fungi incertae sedis</taxon>
        <taxon>Mucoromycota</taxon>
        <taxon>Glomeromycotina</taxon>
        <taxon>Glomeromycetes</taxon>
        <taxon>Diversisporales</taxon>
        <taxon>Gigasporaceae</taxon>
        <taxon>Racocetra</taxon>
    </lineage>
</organism>
<dbReference type="EMBL" id="CAJVQC010009416">
    <property type="protein sequence ID" value="CAG8604290.1"/>
    <property type="molecule type" value="Genomic_DNA"/>
</dbReference>
<protein>
    <submittedName>
        <fullName evidence="1">9778_t:CDS:1</fullName>
    </submittedName>
</protein>